<dbReference type="InterPro" id="IPR026960">
    <property type="entry name" value="RVT-Znf"/>
</dbReference>
<dbReference type="Pfam" id="PF13966">
    <property type="entry name" value="zf-RVT"/>
    <property type="match status" value="1"/>
</dbReference>
<sequence>MVTPLCLWKGISPPKMELLLWQLWKGKVMVREVLNRHGMDQLSNLECPLCNVEIETHDHLFLRCSWSYSLWRKCMAWWGVVGCSNNKIREWLEGWSGMCPTIKSERVW</sequence>
<gene>
    <name evidence="2" type="ORF">Dsin_020477</name>
</gene>
<protein>
    <recommendedName>
        <fullName evidence="1">Reverse transcriptase zinc-binding domain-containing protein</fullName>
    </recommendedName>
</protein>
<evidence type="ECO:0000313" key="2">
    <source>
        <dbReference type="EMBL" id="KAK3206431.1"/>
    </source>
</evidence>
<evidence type="ECO:0000313" key="3">
    <source>
        <dbReference type="Proteomes" id="UP001281410"/>
    </source>
</evidence>
<evidence type="ECO:0000259" key="1">
    <source>
        <dbReference type="Pfam" id="PF13966"/>
    </source>
</evidence>
<dbReference type="AlphaFoldDB" id="A0AAE0AAN2"/>
<organism evidence="2 3">
    <name type="scientific">Dipteronia sinensis</name>
    <dbReference type="NCBI Taxonomy" id="43782"/>
    <lineage>
        <taxon>Eukaryota</taxon>
        <taxon>Viridiplantae</taxon>
        <taxon>Streptophyta</taxon>
        <taxon>Embryophyta</taxon>
        <taxon>Tracheophyta</taxon>
        <taxon>Spermatophyta</taxon>
        <taxon>Magnoliopsida</taxon>
        <taxon>eudicotyledons</taxon>
        <taxon>Gunneridae</taxon>
        <taxon>Pentapetalae</taxon>
        <taxon>rosids</taxon>
        <taxon>malvids</taxon>
        <taxon>Sapindales</taxon>
        <taxon>Sapindaceae</taxon>
        <taxon>Hippocastanoideae</taxon>
        <taxon>Acereae</taxon>
        <taxon>Dipteronia</taxon>
    </lineage>
</organism>
<keyword evidence="3" id="KW-1185">Reference proteome</keyword>
<proteinExistence type="predicted"/>
<reference evidence="2" key="1">
    <citation type="journal article" date="2023" name="Plant J.">
        <title>Genome sequences and population genomics provide insights into the demographic history, inbreeding, and mutation load of two 'living fossil' tree species of Dipteronia.</title>
        <authorList>
            <person name="Feng Y."/>
            <person name="Comes H.P."/>
            <person name="Chen J."/>
            <person name="Zhu S."/>
            <person name="Lu R."/>
            <person name="Zhang X."/>
            <person name="Li P."/>
            <person name="Qiu J."/>
            <person name="Olsen K.M."/>
            <person name="Qiu Y."/>
        </authorList>
    </citation>
    <scope>NUCLEOTIDE SEQUENCE</scope>
    <source>
        <strain evidence="2">NBL</strain>
    </source>
</reference>
<dbReference type="EMBL" id="JANJYJ010000006">
    <property type="protein sequence ID" value="KAK3206431.1"/>
    <property type="molecule type" value="Genomic_DNA"/>
</dbReference>
<comment type="caution">
    <text evidence="2">The sequence shown here is derived from an EMBL/GenBank/DDBJ whole genome shotgun (WGS) entry which is preliminary data.</text>
</comment>
<accession>A0AAE0AAN2</accession>
<feature type="domain" description="Reverse transcriptase zinc-binding" evidence="1">
    <location>
        <begin position="6"/>
        <end position="71"/>
    </location>
</feature>
<dbReference type="Proteomes" id="UP001281410">
    <property type="component" value="Unassembled WGS sequence"/>
</dbReference>
<name>A0AAE0AAN2_9ROSI</name>